<dbReference type="InterPro" id="IPR003593">
    <property type="entry name" value="AAA+_ATPase"/>
</dbReference>
<feature type="domain" description="ABC transporter" evidence="5">
    <location>
        <begin position="5"/>
        <end position="233"/>
    </location>
</feature>
<evidence type="ECO:0000256" key="2">
    <source>
        <dbReference type="ARBA" id="ARBA00022741"/>
    </source>
</evidence>
<dbReference type="SUPFAM" id="SSF52540">
    <property type="entry name" value="P-loop containing nucleoside triphosphate hydrolases"/>
    <property type="match status" value="1"/>
</dbReference>
<keyword evidence="3 6" id="KW-0067">ATP-binding</keyword>
<sequence length="318" mass="35066">MTDILKTENLSVGYGGRSVVSKINLNLYPGEIVSLLGPNGSGKSTLLRTLLGLQSPLEGEVLLMDRPLNGLSPSQRARLMGAAMSDRPRPWGLTALEMVEQGRFSRQPDEMACLNALRDMDALDLSDRFLTELSDGELQRVHIARALAQEPSLLLLDEPTSFLDQPRRVEVLRRLADLARERDLSVLLSLHDLDLALTFSHRCLLIGDGTLTSGTPEDLVLSGVLATAYGQPRDWDPLGHPELDCPPVLGEVDLNCPKPIYRWVVRGLRRRGFVPGVGPTLKVEDGEGTTFSLDMDGETRVAYRLDDLLDMLLEVHRG</sequence>
<evidence type="ECO:0000256" key="4">
    <source>
        <dbReference type="ARBA" id="ARBA00022967"/>
    </source>
</evidence>
<dbReference type="CDD" id="cd03214">
    <property type="entry name" value="ABC_Iron-Siderophores_B12_Hemin"/>
    <property type="match status" value="1"/>
</dbReference>
<evidence type="ECO:0000256" key="3">
    <source>
        <dbReference type="ARBA" id="ARBA00022840"/>
    </source>
</evidence>
<evidence type="ECO:0000313" key="6">
    <source>
        <dbReference type="EMBL" id="SMG32170.1"/>
    </source>
</evidence>
<evidence type="ECO:0000256" key="1">
    <source>
        <dbReference type="ARBA" id="ARBA00022448"/>
    </source>
</evidence>
<evidence type="ECO:0000313" key="7">
    <source>
        <dbReference type="Proteomes" id="UP000193355"/>
    </source>
</evidence>
<evidence type="ECO:0000259" key="5">
    <source>
        <dbReference type="PROSITE" id="PS50893"/>
    </source>
</evidence>
<keyword evidence="1" id="KW-0813">Transport</keyword>
<dbReference type="OrthoDB" id="9799337at2"/>
<dbReference type="InterPro" id="IPR027417">
    <property type="entry name" value="P-loop_NTPase"/>
</dbReference>
<reference evidence="7" key="1">
    <citation type="submission" date="2017-04" db="EMBL/GenBank/DDBJ databases">
        <authorList>
            <person name="Varghese N."/>
            <person name="Submissions S."/>
        </authorList>
    </citation>
    <scope>NUCLEOTIDE SEQUENCE [LARGE SCALE GENOMIC DNA]</scope>
    <source>
        <strain evidence="7">USBA 82</strain>
    </source>
</reference>
<name>A0A1X7JWF5_9BACT</name>
<keyword evidence="2" id="KW-0547">Nucleotide-binding</keyword>
<dbReference type="Gene3D" id="3.40.50.300">
    <property type="entry name" value="P-loop containing nucleotide triphosphate hydrolases"/>
    <property type="match status" value="1"/>
</dbReference>
<dbReference type="STRING" id="561720.SAMN06275492_11711"/>
<keyword evidence="4" id="KW-1278">Translocase</keyword>
<keyword evidence="7" id="KW-1185">Reference proteome</keyword>
<gene>
    <name evidence="6" type="ORF">SAMN06275492_11711</name>
</gene>
<dbReference type="PANTHER" id="PTHR42794:SF1">
    <property type="entry name" value="HEMIN IMPORT ATP-BINDING PROTEIN HMUV"/>
    <property type="match status" value="1"/>
</dbReference>
<dbReference type="GO" id="GO:0005524">
    <property type="term" value="F:ATP binding"/>
    <property type="evidence" value="ECO:0007669"/>
    <property type="project" value="UniProtKB-KW"/>
</dbReference>
<dbReference type="SMART" id="SM00382">
    <property type="entry name" value="AAA"/>
    <property type="match status" value="1"/>
</dbReference>
<protein>
    <submittedName>
        <fullName evidence="6">Iron complex transport system ATP-binding protein</fullName>
    </submittedName>
</protein>
<dbReference type="InterPro" id="IPR003439">
    <property type="entry name" value="ABC_transporter-like_ATP-bd"/>
</dbReference>
<dbReference type="PANTHER" id="PTHR42794">
    <property type="entry name" value="HEMIN IMPORT ATP-BINDING PROTEIN HMUV"/>
    <property type="match status" value="1"/>
</dbReference>
<accession>A0A1X7JWF5</accession>
<dbReference type="RefSeq" id="WP_085544731.1">
    <property type="nucleotide sequence ID" value="NZ_FXBB01000017.1"/>
</dbReference>
<dbReference type="Proteomes" id="UP000193355">
    <property type="component" value="Unassembled WGS sequence"/>
</dbReference>
<proteinExistence type="predicted"/>
<dbReference type="GO" id="GO:0016887">
    <property type="term" value="F:ATP hydrolysis activity"/>
    <property type="evidence" value="ECO:0007669"/>
    <property type="project" value="InterPro"/>
</dbReference>
<dbReference type="PROSITE" id="PS50893">
    <property type="entry name" value="ABC_TRANSPORTER_2"/>
    <property type="match status" value="1"/>
</dbReference>
<organism evidence="6 7">
    <name type="scientific">Dethiosulfovibrio salsuginis</name>
    <dbReference type="NCBI Taxonomy" id="561720"/>
    <lineage>
        <taxon>Bacteria</taxon>
        <taxon>Thermotogati</taxon>
        <taxon>Synergistota</taxon>
        <taxon>Synergistia</taxon>
        <taxon>Synergistales</taxon>
        <taxon>Dethiosulfovibrionaceae</taxon>
        <taxon>Dethiosulfovibrio</taxon>
    </lineage>
</organism>
<dbReference type="EMBL" id="FXBB01000017">
    <property type="protein sequence ID" value="SMG32170.1"/>
    <property type="molecule type" value="Genomic_DNA"/>
</dbReference>
<dbReference type="Pfam" id="PF00005">
    <property type="entry name" value="ABC_tran"/>
    <property type="match status" value="1"/>
</dbReference>
<dbReference type="AlphaFoldDB" id="A0A1X7JWF5"/>